<keyword evidence="9" id="KW-1185">Reference proteome</keyword>
<dbReference type="GO" id="GO:0005524">
    <property type="term" value="F:ATP binding"/>
    <property type="evidence" value="ECO:0007669"/>
    <property type="project" value="UniProtKB-KW"/>
</dbReference>
<evidence type="ECO:0000256" key="4">
    <source>
        <dbReference type="ARBA" id="ARBA00022840"/>
    </source>
</evidence>
<accession>A0A399F774</accession>
<comment type="caution">
    <text evidence="8">The sequence shown here is derived from an EMBL/GenBank/DDBJ whole genome shotgun (WGS) entry which is preliminary data.</text>
</comment>
<dbReference type="CDD" id="cd07781">
    <property type="entry name" value="ASKHA_NBD_FGGY_L-RBK"/>
    <property type="match status" value="1"/>
</dbReference>
<dbReference type="InterPro" id="IPR018485">
    <property type="entry name" value="FGGY_C"/>
</dbReference>
<evidence type="ECO:0000313" key="8">
    <source>
        <dbReference type="EMBL" id="RIH91496.1"/>
    </source>
</evidence>
<dbReference type="PIRSF" id="PIRSF000538">
    <property type="entry name" value="GlpK"/>
    <property type="match status" value="1"/>
</dbReference>
<dbReference type="Gene3D" id="3.30.420.40">
    <property type="match status" value="2"/>
</dbReference>
<dbReference type="InterPro" id="IPR043129">
    <property type="entry name" value="ATPase_NBD"/>
</dbReference>
<evidence type="ECO:0000259" key="7">
    <source>
        <dbReference type="Pfam" id="PF02782"/>
    </source>
</evidence>
<evidence type="ECO:0000256" key="5">
    <source>
        <dbReference type="ARBA" id="ARBA00022935"/>
    </source>
</evidence>
<keyword evidence="1 8" id="KW-0808">Transferase</keyword>
<evidence type="ECO:0000313" key="9">
    <source>
        <dbReference type="Proteomes" id="UP000266178"/>
    </source>
</evidence>
<keyword evidence="3 8" id="KW-0418">Kinase</keyword>
<evidence type="ECO:0000256" key="6">
    <source>
        <dbReference type="ARBA" id="ARBA00023277"/>
    </source>
</evidence>
<organism evidence="8 9">
    <name type="scientific">Meiothermus granaticius NBRC 107808</name>
    <dbReference type="NCBI Taxonomy" id="1227551"/>
    <lineage>
        <taxon>Bacteria</taxon>
        <taxon>Thermotogati</taxon>
        <taxon>Deinococcota</taxon>
        <taxon>Deinococci</taxon>
        <taxon>Thermales</taxon>
        <taxon>Thermaceae</taxon>
        <taxon>Meiothermus</taxon>
    </lineage>
</organism>
<dbReference type="GO" id="GO:0019569">
    <property type="term" value="P:L-arabinose catabolic process to D-xylulose 5-phosphate"/>
    <property type="evidence" value="ECO:0007669"/>
    <property type="project" value="InterPro"/>
</dbReference>
<feature type="domain" description="Carbohydrate kinase FGGY C-terminal" evidence="7">
    <location>
        <begin position="278"/>
        <end position="460"/>
    </location>
</feature>
<dbReference type="InterPro" id="IPR000577">
    <property type="entry name" value="Carb_kinase_FGGY"/>
</dbReference>
<sequence>MQPVLLGIDFGTSSARAATIQAETGGLLSSGVAPYPNGTYTATRPLLDQIALPAHWALQDARDYLAALEEAVRACLANLEGPYEVLAIGVDFTSCTILPTDGRLRPLHTLPEFSDRPHAYVKLWKHHSAAPQAQRLNELPLPHGRTSSEWVFAKGLELFQQDPHVFEHAARWIEAGDWVVSNLVGQEVRSLCQAGYKAHWRGEYPQAALLERAAPGFSAILEKLAPPLTGSKLAGGLSAPWAERLGLQAGTPVATALIDCHTSTYPLRGFEPGVLISNLGTSACHVSSLPSATPLPGMIGGVEGGIAEGYWTAEFGQPALGDGLAWLARLTGASVAELEAEARSEAPHPALAALDWWNGSRSPLQNEGLRGVFWGVDLEVSRGQLYRAMVEAATCGIRLITEGHAAAGVPLKRIRTAGGVAEQRGLLLERIATATGLPLEVSRQPHVSARGAAIHASVAAGLFAHGHEASTALGDPQVVVVEPSGQVDERLEQLFALYQRIHRAEDLIGWLGYGLSAQI</sequence>
<evidence type="ECO:0000256" key="1">
    <source>
        <dbReference type="ARBA" id="ARBA00022679"/>
    </source>
</evidence>
<dbReference type="InterPro" id="IPR005929">
    <property type="entry name" value="Ribulokinase"/>
</dbReference>
<evidence type="ECO:0000256" key="3">
    <source>
        <dbReference type="ARBA" id="ARBA00022777"/>
    </source>
</evidence>
<reference evidence="8 9" key="1">
    <citation type="submission" date="2018-08" db="EMBL/GenBank/DDBJ databases">
        <title>Meiothermus granaticius genome AF-68 sequencing project.</title>
        <authorList>
            <person name="Da Costa M.S."/>
            <person name="Albuquerque L."/>
            <person name="Raposo P."/>
            <person name="Froufe H.J.C."/>
            <person name="Barroso C.S."/>
            <person name="Egas C."/>
        </authorList>
    </citation>
    <scope>NUCLEOTIDE SEQUENCE [LARGE SCALE GENOMIC DNA]</scope>
    <source>
        <strain evidence="8 9">AF-68</strain>
    </source>
</reference>
<dbReference type="EMBL" id="QWLB01000041">
    <property type="protein sequence ID" value="RIH91496.1"/>
    <property type="molecule type" value="Genomic_DNA"/>
</dbReference>
<keyword evidence="4" id="KW-0067">ATP-binding</keyword>
<dbReference type="OrthoDB" id="9805576at2"/>
<protein>
    <submittedName>
        <fullName evidence="8">Ribulokinase</fullName>
        <ecNumber evidence="8">2.7.1.16</ecNumber>
    </submittedName>
</protein>
<dbReference type="PANTHER" id="PTHR43435:SF4">
    <property type="entry name" value="FGGY CARBOHYDRATE KINASE DOMAIN-CONTAINING PROTEIN"/>
    <property type="match status" value="1"/>
</dbReference>
<dbReference type="GO" id="GO:0005737">
    <property type="term" value="C:cytoplasm"/>
    <property type="evidence" value="ECO:0007669"/>
    <property type="project" value="TreeGrafter"/>
</dbReference>
<dbReference type="RefSeq" id="WP_119358070.1">
    <property type="nucleotide sequence ID" value="NZ_BJXM01000025.1"/>
</dbReference>
<dbReference type="GO" id="GO:0008741">
    <property type="term" value="F:ribulokinase activity"/>
    <property type="evidence" value="ECO:0007669"/>
    <property type="project" value="UniProtKB-EC"/>
</dbReference>
<proteinExistence type="predicted"/>
<keyword evidence="2" id="KW-0547">Nucleotide-binding</keyword>
<gene>
    <name evidence="8" type="primary">araB_2</name>
    <name evidence="8" type="ORF">Mgrana_02619</name>
</gene>
<keyword evidence="6" id="KW-0119">Carbohydrate metabolism</keyword>
<dbReference type="Proteomes" id="UP000266178">
    <property type="component" value="Unassembled WGS sequence"/>
</dbReference>
<dbReference type="SUPFAM" id="SSF53067">
    <property type="entry name" value="Actin-like ATPase domain"/>
    <property type="match status" value="2"/>
</dbReference>
<dbReference type="PANTHER" id="PTHR43435">
    <property type="entry name" value="RIBULOKINASE"/>
    <property type="match status" value="1"/>
</dbReference>
<dbReference type="Pfam" id="PF02782">
    <property type="entry name" value="FGGY_C"/>
    <property type="match status" value="1"/>
</dbReference>
<dbReference type="EC" id="2.7.1.16" evidence="8"/>
<keyword evidence="5" id="KW-0054">Arabinose catabolism</keyword>
<name>A0A399F774_9DEIN</name>
<dbReference type="AlphaFoldDB" id="A0A399F774"/>
<evidence type="ECO:0000256" key="2">
    <source>
        <dbReference type="ARBA" id="ARBA00022741"/>
    </source>
</evidence>
<dbReference type="GO" id="GO:0019150">
    <property type="term" value="F:D-ribulokinase activity"/>
    <property type="evidence" value="ECO:0007669"/>
    <property type="project" value="TreeGrafter"/>
</dbReference>